<proteinExistence type="predicted"/>
<accession>A0AAN1FJ53</accession>
<dbReference type="Proteomes" id="UP000197092">
    <property type="component" value="Chromosome 2"/>
</dbReference>
<dbReference type="PROSITE" id="PS51257">
    <property type="entry name" value="PROKAR_LIPOPROTEIN"/>
    <property type="match status" value="1"/>
</dbReference>
<gene>
    <name evidence="2" type="ORF">BSZ05_17295</name>
</gene>
<dbReference type="KEGG" id="vsh:BSZ05_17295"/>
<keyword evidence="1" id="KW-0732">Signal</keyword>
<evidence type="ECO:0000313" key="2">
    <source>
        <dbReference type="EMBL" id="ASI91607.1"/>
    </source>
</evidence>
<dbReference type="RefSeq" id="WP_088877739.1">
    <property type="nucleotide sequence ID" value="NZ_CP018309.1"/>
</dbReference>
<organism evidence="2 3">
    <name type="scientific">Vibrio mediterranei</name>
    <dbReference type="NCBI Taxonomy" id="689"/>
    <lineage>
        <taxon>Bacteria</taxon>
        <taxon>Pseudomonadati</taxon>
        <taxon>Pseudomonadota</taxon>
        <taxon>Gammaproteobacteria</taxon>
        <taxon>Vibrionales</taxon>
        <taxon>Vibrionaceae</taxon>
        <taxon>Vibrio</taxon>
    </lineage>
</organism>
<feature type="signal peptide" evidence="1">
    <location>
        <begin position="1"/>
        <end position="23"/>
    </location>
</feature>
<protein>
    <recommendedName>
        <fullName evidence="4">Lipoprotein</fullName>
    </recommendedName>
</protein>
<evidence type="ECO:0000313" key="3">
    <source>
        <dbReference type="Proteomes" id="UP000197092"/>
    </source>
</evidence>
<evidence type="ECO:0008006" key="4">
    <source>
        <dbReference type="Google" id="ProtNLM"/>
    </source>
</evidence>
<reference evidence="3" key="1">
    <citation type="submission" date="2016-12" db="EMBL/GenBank/DDBJ databases">
        <title>Comparative genomic analysis reveals the diversity, evolution, and environmental adaptation strategies of the genus Vibrio.</title>
        <authorList>
            <person name="Lin H."/>
            <person name="Wang X."/>
            <person name="Zhang X.-H."/>
        </authorList>
    </citation>
    <scope>NUCLEOTIDE SEQUENCE [LARGE SCALE GENOMIC DNA]</scope>
    <source>
        <strain evidence="3">QT6D1</strain>
    </source>
</reference>
<sequence length="112" mass="12526">MKTKLLLLISTLTSIFMMGCTSTQEFLNENQSMATEAAMNRAKFELSCQTMQTTVLNKKTIDLYRYEVPQYQVGVSGCGKKVVYLVNCNPDSGCVVYVYDNKNAPISESKSQ</sequence>
<name>A0AAN1FJ53_9VIBR</name>
<dbReference type="EMBL" id="CP018309">
    <property type="protein sequence ID" value="ASI91607.1"/>
    <property type="molecule type" value="Genomic_DNA"/>
</dbReference>
<evidence type="ECO:0000256" key="1">
    <source>
        <dbReference type="SAM" id="SignalP"/>
    </source>
</evidence>
<dbReference type="AlphaFoldDB" id="A0AAN1FJ53"/>
<feature type="chain" id="PRO_5042967038" description="Lipoprotein" evidence="1">
    <location>
        <begin position="24"/>
        <end position="112"/>
    </location>
</feature>